<dbReference type="AlphaFoldDB" id="M7W4J6"/>
<sequence>MSRMYPGTVSIKRQSTKRSSLVFNRKNPQTACLKRFSAQLKNSEFVCSDTPSPCQTPDIDESKFGH</sequence>
<dbReference type="VEuPathDB" id="AmoebaDB:KM1_233680"/>
<dbReference type="Proteomes" id="UP000030780">
    <property type="component" value="Unassembled WGS sequence"/>
</dbReference>
<feature type="region of interest" description="Disordered" evidence="1">
    <location>
        <begin position="1"/>
        <end position="20"/>
    </location>
</feature>
<evidence type="ECO:0000313" key="3">
    <source>
        <dbReference type="Proteomes" id="UP000030780"/>
    </source>
</evidence>
<proteinExistence type="predicted"/>
<reference evidence="2 3" key="1">
    <citation type="submission" date="2013-01" db="EMBL/GenBank/DDBJ databases">
        <authorList>
            <person name="Inman J."/>
            <person name="Zafar N."/>
            <person name="Lorenzi H."/>
            <person name="Caler E."/>
        </authorList>
    </citation>
    <scope>NUCLEOTIDE SEQUENCE [LARGE SCALE GENOMIC DNA]</scope>
    <source>
        <strain evidence="2 3">HM-3:IMSS</strain>
    </source>
</reference>
<accession>M7W4J6</accession>
<organism evidence="2 3">
    <name type="scientific">Entamoeba histolytica HM-3:IMSS</name>
    <dbReference type="NCBI Taxonomy" id="885315"/>
    <lineage>
        <taxon>Eukaryota</taxon>
        <taxon>Amoebozoa</taxon>
        <taxon>Evosea</taxon>
        <taxon>Archamoebae</taxon>
        <taxon>Mastigamoebida</taxon>
        <taxon>Entamoebidae</taxon>
        <taxon>Entamoeba</taxon>
    </lineage>
</organism>
<feature type="compositionally biased region" description="Polar residues" evidence="1">
    <location>
        <begin position="11"/>
        <end position="20"/>
    </location>
</feature>
<protein>
    <submittedName>
        <fullName evidence="2">Uncharacterized protein</fullName>
    </submittedName>
</protein>
<name>M7W4J6_ENTHI</name>
<evidence type="ECO:0000256" key="1">
    <source>
        <dbReference type="SAM" id="MobiDB-lite"/>
    </source>
</evidence>
<evidence type="ECO:0000313" key="2">
    <source>
        <dbReference type="EMBL" id="EMS12801.1"/>
    </source>
</evidence>
<gene>
    <name evidence="2" type="ORF">KM1_233680</name>
</gene>
<dbReference type="EMBL" id="KB638393">
    <property type="protein sequence ID" value="EMS12801.1"/>
    <property type="molecule type" value="Genomic_DNA"/>
</dbReference>